<feature type="compositionally biased region" description="Basic and acidic residues" evidence="9">
    <location>
        <begin position="391"/>
        <end position="408"/>
    </location>
</feature>
<evidence type="ECO:0000256" key="1">
    <source>
        <dbReference type="ARBA" id="ARBA00004141"/>
    </source>
</evidence>
<dbReference type="SUPFAM" id="SSF54631">
    <property type="entry name" value="CBS-domain pair"/>
    <property type="match status" value="1"/>
</dbReference>
<evidence type="ECO:0000313" key="14">
    <source>
        <dbReference type="Proteomes" id="UP000838672"/>
    </source>
</evidence>
<evidence type="ECO:0008006" key="15">
    <source>
        <dbReference type="Google" id="ProtNLM"/>
    </source>
</evidence>
<evidence type="ECO:0000256" key="9">
    <source>
        <dbReference type="SAM" id="MobiDB-lite"/>
    </source>
</evidence>
<feature type="domain" description="CBS" evidence="11">
    <location>
        <begin position="262"/>
        <end position="320"/>
    </location>
</feature>
<dbReference type="PROSITE" id="PS51846">
    <property type="entry name" value="CNNM"/>
    <property type="match status" value="1"/>
</dbReference>
<keyword evidence="3" id="KW-0677">Repeat</keyword>
<name>A0ABN8DMN7_9VIBR</name>
<evidence type="ECO:0000259" key="12">
    <source>
        <dbReference type="PROSITE" id="PS51846"/>
    </source>
</evidence>
<comment type="subcellular location">
    <subcellularLocation>
        <location evidence="1">Membrane</location>
        <topology evidence="1">Multi-pass membrane protein</topology>
    </subcellularLocation>
</comment>
<evidence type="ECO:0000256" key="8">
    <source>
        <dbReference type="PROSITE-ProRule" id="PRU01193"/>
    </source>
</evidence>
<evidence type="ECO:0000256" key="3">
    <source>
        <dbReference type="ARBA" id="ARBA00022737"/>
    </source>
</evidence>
<dbReference type="RefSeq" id="WP_237464235.1">
    <property type="nucleotide sequence ID" value="NZ_CAKLDI010000001.1"/>
</dbReference>
<feature type="domain" description="CNNM transmembrane" evidence="12">
    <location>
        <begin position="1"/>
        <end position="178"/>
    </location>
</feature>
<dbReference type="Gene3D" id="3.10.580.10">
    <property type="entry name" value="CBS-domain"/>
    <property type="match status" value="1"/>
</dbReference>
<keyword evidence="14" id="KW-1185">Reference proteome</keyword>
<comment type="caution">
    <text evidence="13">The sequence shown here is derived from an EMBL/GenBank/DDBJ whole genome shotgun (WGS) entry which is preliminary data.</text>
</comment>
<protein>
    <recommendedName>
        <fullName evidence="15">Hemolysin</fullName>
    </recommendedName>
</protein>
<evidence type="ECO:0000256" key="2">
    <source>
        <dbReference type="ARBA" id="ARBA00022692"/>
    </source>
</evidence>
<dbReference type="Pfam" id="PF01595">
    <property type="entry name" value="CNNM"/>
    <property type="match status" value="1"/>
</dbReference>
<evidence type="ECO:0000259" key="11">
    <source>
        <dbReference type="PROSITE" id="PS51371"/>
    </source>
</evidence>
<accession>A0ABN8DMN7</accession>
<evidence type="ECO:0000256" key="7">
    <source>
        <dbReference type="PROSITE-ProRule" id="PRU00703"/>
    </source>
</evidence>
<gene>
    <name evidence="13" type="ORF">VST7929_00203</name>
</gene>
<feature type="transmembrane region" description="Helical" evidence="10">
    <location>
        <begin position="6"/>
        <end position="28"/>
    </location>
</feature>
<feature type="region of interest" description="Disordered" evidence="9">
    <location>
        <begin position="359"/>
        <end position="408"/>
    </location>
</feature>
<keyword evidence="5 7" id="KW-0129">CBS domain</keyword>
<proteinExistence type="predicted"/>
<dbReference type="InterPro" id="IPR000644">
    <property type="entry name" value="CBS_dom"/>
</dbReference>
<dbReference type="CDD" id="cd04590">
    <property type="entry name" value="CBS_pair_CorC_HlyC_assoc"/>
    <property type="match status" value="1"/>
</dbReference>
<evidence type="ECO:0000256" key="6">
    <source>
        <dbReference type="ARBA" id="ARBA00023136"/>
    </source>
</evidence>
<evidence type="ECO:0000256" key="10">
    <source>
        <dbReference type="SAM" id="Phobius"/>
    </source>
</evidence>
<dbReference type="Pfam" id="PF00571">
    <property type="entry name" value="CBS"/>
    <property type="match status" value="1"/>
</dbReference>
<dbReference type="PANTHER" id="PTHR22777">
    <property type="entry name" value="HEMOLYSIN-RELATED"/>
    <property type="match status" value="1"/>
</dbReference>
<dbReference type="InterPro" id="IPR002550">
    <property type="entry name" value="CNNM"/>
</dbReference>
<keyword evidence="4 8" id="KW-1133">Transmembrane helix</keyword>
<feature type="transmembrane region" description="Helical" evidence="10">
    <location>
        <begin position="88"/>
        <end position="107"/>
    </location>
</feature>
<dbReference type="InterPro" id="IPR046342">
    <property type="entry name" value="CBS_dom_sf"/>
</dbReference>
<evidence type="ECO:0000313" key="13">
    <source>
        <dbReference type="EMBL" id="CAH0532374.1"/>
    </source>
</evidence>
<dbReference type="EMBL" id="CAKLDI010000001">
    <property type="protein sequence ID" value="CAH0532374.1"/>
    <property type="molecule type" value="Genomic_DNA"/>
</dbReference>
<dbReference type="Proteomes" id="UP000838672">
    <property type="component" value="Unassembled WGS sequence"/>
</dbReference>
<dbReference type="InterPro" id="IPR044751">
    <property type="entry name" value="Ion_transp-like_CBS"/>
</dbReference>
<evidence type="ECO:0000256" key="5">
    <source>
        <dbReference type="ARBA" id="ARBA00023122"/>
    </source>
</evidence>
<keyword evidence="2 8" id="KW-0812">Transmembrane</keyword>
<dbReference type="PROSITE" id="PS51371">
    <property type="entry name" value="CBS"/>
    <property type="match status" value="1"/>
</dbReference>
<sequence length="408" mass="45320">MLLLAVYITAAIGVSFICSILEAVLLSITPSYIATLRQHQDPAAPKLSKLKADIDRPLASILTLNTIAHTAGAAGAGAQASTVFGSEWLGLFSAILTLGILFLSEILPKTIGATYWRQLAPWTARMLEIMVWCLRPFVWLSEQVTSRLSRGKQDPKLRDELSAMALMASETGELAEDESRILGNLLMLREVNVTKVMTPRTVLMRVPASQSVDQFLSKNAKTPFSRILVYGDHKDDILGFVHRLEVFAYHHRREGNTPLSELMRPLPVLMKSVSLPRCFDILMKARSQLGLVVDEYGDVQGLVTLEDIFEQLLGQEIVDEADRITDMQKLAHKRWAMWQQTHGLRISDDTDLDELDDKANHKADLNVETDATPDTDVTPDKGETENSDDSTGQHDDGQTDTDKQKPSA</sequence>
<dbReference type="PANTHER" id="PTHR22777:SF4">
    <property type="entry name" value="UPF0053 PROTEIN SLL1254"/>
    <property type="match status" value="1"/>
</dbReference>
<reference evidence="13" key="1">
    <citation type="submission" date="2021-11" db="EMBL/GenBank/DDBJ databases">
        <authorList>
            <person name="Rodrigo-Torres L."/>
            <person name="Arahal R. D."/>
            <person name="Lucena T."/>
        </authorList>
    </citation>
    <scope>NUCLEOTIDE SEQUENCE</scope>
    <source>
        <strain evidence="13">CECT 7929</strain>
    </source>
</reference>
<keyword evidence="6 8" id="KW-0472">Membrane</keyword>
<evidence type="ECO:0000256" key="4">
    <source>
        <dbReference type="ARBA" id="ARBA00022989"/>
    </source>
</evidence>
<organism evidence="13 14">
    <name type="scientific">Vibrio stylophorae</name>
    <dbReference type="NCBI Taxonomy" id="659351"/>
    <lineage>
        <taxon>Bacteria</taxon>
        <taxon>Pseudomonadati</taxon>
        <taxon>Pseudomonadota</taxon>
        <taxon>Gammaproteobacteria</taxon>
        <taxon>Vibrionales</taxon>
        <taxon>Vibrionaceae</taxon>
        <taxon>Vibrio</taxon>
    </lineage>
</organism>